<dbReference type="Pfam" id="PF00012">
    <property type="entry name" value="HSP70"/>
    <property type="match status" value="1"/>
</dbReference>
<dbReference type="InterPro" id="IPR043129">
    <property type="entry name" value="ATPase_NBD"/>
</dbReference>
<evidence type="ECO:0000313" key="5">
    <source>
        <dbReference type="Proteomes" id="UP001303473"/>
    </source>
</evidence>
<dbReference type="CDD" id="cd10170">
    <property type="entry name" value="ASKHA_NBD_HSP70"/>
    <property type="match status" value="1"/>
</dbReference>
<keyword evidence="2" id="KW-0067">ATP-binding</keyword>
<dbReference type="InterPro" id="IPR013126">
    <property type="entry name" value="Hsp_70_fam"/>
</dbReference>
<evidence type="ECO:0000256" key="1">
    <source>
        <dbReference type="ARBA" id="ARBA00022741"/>
    </source>
</evidence>
<evidence type="ECO:0000256" key="3">
    <source>
        <dbReference type="SAM" id="MobiDB-lite"/>
    </source>
</evidence>
<comment type="caution">
    <text evidence="4">The sequence shown here is derived from an EMBL/GenBank/DDBJ whole genome shotgun (WGS) entry which is preliminary data.</text>
</comment>
<dbReference type="PANTHER" id="PTHR14187">
    <property type="entry name" value="ALPHA KINASE/ELONGATION FACTOR 2 KINASE"/>
    <property type="match status" value="1"/>
</dbReference>
<feature type="compositionally biased region" description="Polar residues" evidence="3">
    <location>
        <begin position="453"/>
        <end position="463"/>
    </location>
</feature>
<dbReference type="GO" id="GO:0005524">
    <property type="term" value="F:ATP binding"/>
    <property type="evidence" value="ECO:0007669"/>
    <property type="project" value="UniProtKB-KW"/>
</dbReference>
<feature type="region of interest" description="Disordered" evidence="3">
    <location>
        <begin position="27"/>
        <end position="46"/>
    </location>
</feature>
<dbReference type="Gene3D" id="3.90.640.10">
    <property type="entry name" value="Actin, Chain A, domain 4"/>
    <property type="match status" value="1"/>
</dbReference>
<dbReference type="PRINTS" id="PR00301">
    <property type="entry name" value="HEATSHOCK70"/>
</dbReference>
<dbReference type="GO" id="GO:0140662">
    <property type="term" value="F:ATP-dependent protein folding chaperone"/>
    <property type="evidence" value="ECO:0007669"/>
    <property type="project" value="InterPro"/>
</dbReference>
<protein>
    <submittedName>
        <fullName evidence="4">Uncharacterized protein</fullName>
    </submittedName>
</protein>
<organism evidence="4 5">
    <name type="scientific">Diplogelasinospora grovesii</name>
    <dbReference type="NCBI Taxonomy" id="303347"/>
    <lineage>
        <taxon>Eukaryota</taxon>
        <taxon>Fungi</taxon>
        <taxon>Dikarya</taxon>
        <taxon>Ascomycota</taxon>
        <taxon>Pezizomycotina</taxon>
        <taxon>Sordariomycetes</taxon>
        <taxon>Sordariomycetidae</taxon>
        <taxon>Sordariales</taxon>
        <taxon>Diplogelasinosporaceae</taxon>
        <taxon>Diplogelasinospora</taxon>
    </lineage>
</organism>
<proteinExistence type="predicted"/>
<dbReference type="Proteomes" id="UP001303473">
    <property type="component" value="Unassembled WGS sequence"/>
</dbReference>
<evidence type="ECO:0000313" key="4">
    <source>
        <dbReference type="EMBL" id="KAK3946399.1"/>
    </source>
</evidence>
<reference evidence="5" key="1">
    <citation type="journal article" date="2023" name="Mol. Phylogenet. Evol.">
        <title>Genome-scale phylogeny and comparative genomics of the fungal order Sordariales.</title>
        <authorList>
            <person name="Hensen N."/>
            <person name="Bonometti L."/>
            <person name="Westerberg I."/>
            <person name="Brannstrom I.O."/>
            <person name="Guillou S."/>
            <person name="Cros-Aarteil S."/>
            <person name="Calhoun S."/>
            <person name="Haridas S."/>
            <person name="Kuo A."/>
            <person name="Mondo S."/>
            <person name="Pangilinan J."/>
            <person name="Riley R."/>
            <person name="LaButti K."/>
            <person name="Andreopoulos B."/>
            <person name="Lipzen A."/>
            <person name="Chen C."/>
            <person name="Yan M."/>
            <person name="Daum C."/>
            <person name="Ng V."/>
            <person name="Clum A."/>
            <person name="Steindorff A."/>
            <person name="Ohm R.A."/>
            <person name="Martin F."/>
            <person name="Silar P."/>
            <person name="Natvig D.O."/>
            <person name="Lalanne C."/>
            <person name="Gautier V."/>
            <person name="Ament-Velasquez S.L."/>
            <person name="Kruys A."/>
            <person name="Hutchinson M.I."/>
            <person name="Powell A.J."/>
            <person name="Barry K."/>
            <person name="Miller A.N."/>
            <person name="Grigoriev I.V."/>
            <person name="Debuchy R."/>
            <person name="Gladieux P."/>
            <person name="Hiltunen Thoren M."/>
            <person name="Johannesson H."/>
        </authorList>
    </citation>
    <scope>NUCLEOTIDE SEQUENCE [LARGE SCALE GENOMIC DNA]</scope>
    <source>
        <strain evidence="5">CBS 340.73</strain>
    </source>
</reference>
<accession>A0AAN6SAE4</accession>
<dbReference type="EMBL" id="MU853752">
    <property type="protein sequence ID" value="KAK3946399.1"/>
    <property type="molecule type" value="Genomic_DNA"/>
</dbReference>
<dbReference type="AlphaFoldDB" id="A0AAN6SAE4"/>
<feature type="region of interest" description="Disordered" evidence="3">
    <location>
        <begin position="439"/>
        <end position="463"/>
    </location>
</feature>
<keyword evidence="1" id="KW-0547">Nucleotide-binding</keyword>
<keyword evidence="5" id="KW-1185">Reference proteome</keyword>
<evidence type="ECO:0000256" key="2">
    <source>
        <dbReference type="ARBA" id="ARBA00022840"/>
    </source>
</evidence>
<sequence length="651" mass="72438">MNFNLPIHQSSPSQRNRDSRNYFTTSTYITQTSPPPTSPSGAEAINGAPVREPARESAPISDRLIVGVDFGTTFSGVAAVYTSTPDDIEIIKTWPGGNGITSDKVPTEISYDLPPHAPPGTQPTVKWGFQFKPEESRLRCIKLFLDRSQKLPFYVSPLETAAQLKRFNKTVVDAVSDYLTQIHKHTMDTLTRRYGESFMASTKVDFVLTCPAVWSDAAKNTTLQAAERAGMGAKSQIQMISEPEAAAVYTLKAIQPNHLSVGDNFIVCDGGGGTVDLIAYKIISLKPLRVEESAVGTGGLCGSAFLNYRFEEHVRNRLGHSRFDEMKVKKGKTWQMGLRYFEEFVKRNFNEDEHEEMNVPFPGLPDDEEIGLDSGFLVMTAEQIKDIFEPVVKEVCDLVQGQVDTLRAKGGVVSGIILVGGFGQSDYLYRRLKGRFTTSAAPPPYTERPTHAHASTSSLGDPQNTSIEVMQPVYAWTAVVRGAVLRGLEGNMVISRKARMHYGTSYATVYDEEKHSVTERYWSPLWERWMVSDRMQWHIAKGEAISPLSPIAFHYTRNFRPGQSLVVTDDLIACEADEPPKAYTRDLVHVCTLTTDLNAVPRSLFTRLTTTRGVEFDNLDFTLEMIVDSAGLGFELKVDGVRYGRVDAEFH</sequence>
<dbReference type="Gene3D" id="3.30.420.40">
    <property type="match status" value="2"/>
</dbReference>
<dbReference type="PANTHER" id="PTHR14187:SF82">
    <property type="entry name" value="FAMILY CHAPERONE, PUTATIVE (AFU_ORTHOLOGUE AFUA_7G08575)-RELATED"/>
    <property type="match status" value="1"/>
</dbReference>
<name>A0AAN6SAE4_9PEZI</name>
<gene>
    <name evidence="4" type="ORF">QBC46DRAFT_247941</name>
</gene>
<dbReference type="SUPFAM" id="SSF53067">
    <property type="entry name" value="Actin-like ATPase domain"/>
    <property type="match status" value="2"/>
</dbReference>